<proteinExistence type="predicted"/>
<dbReference type="Proteomes" id="UP001205105">
    <property type="component" value="Unassembled WGS sequence"/>
</dbReference>
<name>A0AAD5H524_9CHLO</name>
<protein>
    <submittedName>
        <fullName evidence="1">Uncharacterized protein</fullName>
    </submittedName>
</protein>
<keyword evidence="2" id="KW-1185">Reference proteome</keyword>
<evidence type="ECO:0000313" key="2">
    <source>
        <dbReference type="Proteomes" id="UP001205105"/>
    </source>
</evidence>
<dbReference type="EMBL" id="JADXDR010000067">
    <property type="protein sequence ID" value="KAI7841203.1"/>
    <property type="molecule type" value="Genomic_DNA"/>
</dbReference>
<dbReference type="AlphaFoldDB" id="A0AAD5H524"/>
<sequence>MSYQHLPFVHVTQRHLHAIMETTGTVGFELADGSISRRKKDLPEGGAVKLVLPAEHPWAIQQRKLEQARDSAVLAEELGIGAYLQQLASTENAGCPVTMLQTEPFTDAQGEKYEQFVAAVVAGGTLYVAELKRVLDEESVRDAFLKLIRIRRAHRGSGSPDLAAALQGVTQTKMFLVGERVEEGEEGQLLIDMAREGGMSVLLPSGQGLELVVNAPPVQL</sequence>
<organism evidence="1 2">
    <name type="scientific">Chlorella ohadii</name>
    <dbReference type="NCBI Taxonomy" id="2649997"/>
    <lineage>
        <taxon>Eukaryota</taxon>
        <taxon>Viridiplantae</taxon>
        <taxon>Chlorophyta</taxon>
        <taxon>core chlorophytes</taxon>
        <taxon>Trebouxiophyceae</taxon>
        <taxon>Chlorellales</taxon>
        <taxon>Chlorellaceae</taxon>
        <taxon>Chlorella clade</taxon>
        <taxon>Chlorella</taxon>
    </lineage>
</organism>
<gene>
    <name evidence="1" type="ORF">COHA_005168</name>
</gene>
<reference evidence="1" key="1">
    <citation type="submission" date="2020-11" db="EMBL/GenBank/DDBJ databases">
        <title>Chlorella ohadii genome sequencing and assembly.</title>
        <authorList>
            <person name="Murik O."/>
            <person name="Treves H."/>
            <person name="Kedem I."/>
            <person name="Shotland Y."/>
            <person name="Kaplan A."/>
        </authorList>
    </citation>
    <scope>NUCLEOTIDE SEQUENCE</scope>
    <source>
        <strain evidence="1">1</strain>
    </source>
</reference>
<evidence type="ECO:0000313" key="1">
    <source>
        <dbReference type="EMBL" id="KAI7841203.1"/>
    </source>
</evidence>
<accession>A0AAD5H524</accession>
<comment type="caution">
    <text evidence="1">The sequence shown here is derived from an EMBL/GenBank/DDBJ whole genome shotgun (WGS) entry which is preliminary data.</text>
</comment>